<evidence type="ECO:0000256" key="8">
    <source>
        <dbReference type="ARBA" id="ARBA00023098"/>
    </source>
</evidence>
<dbReference type="InterPro" id="IPR037231">
    <property type="entry name" value="NAP-like_sf"/>
</dbReference>
<dbReference type="EMBL" id="QOKY01000135">
    <property type="protein sequence ID" value="RMZ56672.1"/>
    <property type="molecule type" value="Genomic_DNA"/>
</dbReference>
<accession>A0A3M7L536</accession>
<feature type="compositionally biased region" description="Low complexity" evidence="13">
    <location>
        <begin position="169"/>
        <end position="181"/>
    </location>
</feature>
<comment type="similarity">
    <text evidence="2">Belongs to the thiolase-like superfamily. FabH family.</text>
</comment>
<comment type="function">
    <text evidence="12">Catalyzes the condensation reaction of fatty acid synthesis by the addition to an acyl acceptor of two carbons from malonyl-ACP. KAS III catalyzes the first condensation reaction which initiates fatty acid synthesis and may therefore play a role in governing the total rate of fatty acid production. Possesses both acetoacetyl-ACP synthase and acetyl transacylase activities.</text>
</comment>
<keyword evidence="8" id="KW-0443">Lipid metabolism</keyword>
<dbReference type="InterPro" id="IPR013751">
    <property type="entry name" value="ACP_syn_III_N"/>
</dbReference>
<evidence type="ECO:0000256" key="3">
    <source>
        <dbReference type="ARBA" id="ARBA00009947"/>
    </source>
</evidence>
<evidence type="ECO:0000256" key="9">
    <source>
        <dbReference type="ARBA" id="ARBA00023160"/>
    </source>
</evidence>
<protein>
    <recommendedName>
        <fullName evidence="4">beta-ketoacyl-[acyl-carrier-protein] synthase III</fullName>
        <ecNumber evidence="4">2.3.1.180</ecNumber>
    </recommendedName>
</protein>
<dbReference type="FunFam" id="3.40.47.10:FF:000004">
    <property type="entry name" value="3-oxoacyl-[acyl-carrier-protein] synthase 3"/>
    <property type="match status" value="1"/>
</dbReference>
<keyword evidence="6" id="KW-0808">Transferase</keyword>
<dbReference type="Gene3D" id="3.40.47.10">
    <property type="match status" value="1"/>
</dbReference>
<feature type="region of interest" description="Disordered" evidence="13">
    <location>
        <begin position="164"/>
        <end position="206"/>
    </location>
</feature>
<dbReference type="SUPFAM" id="SSF53901">
    <property type="entry name" value="Thiolase-like"/>
    <property type="match status" value="1"/>
</dbReference>
<comment type="catalytic activity">
    <reaction evidence="11">
        <text>malonyl-[ACP] + acetyl-CoA + H(+) = 3-oxobutanoyl-[ACP] + CO2 + CoA</text>
        <dbReference type="Rhea" id="RHEA:12080"/>
        <dbReference type="Rhea" id="RHEA-COMP:9623"/>
        <dbReference type="Rhea" id="RHEA-COMP:9625"/>
        <dbReference type="ChEBI" id="CHEBI:15378"/>
        <dbReference type="ChEBI" id="CHEBI:16526"/>
        <dbReference type="ChEBI" id="CHEBI:57287"/>
        <dbReference type="ChEBI" id="CHEBI:57288"/>
        <dbReference type="ChEBI" id="CHEBI:78449"/>
        <dbReference type="ChEBI" id="CHEBI:78450"/>
        <dbReference type="EC" id="2.3.1.180"/>
    </reaction>
</comment>
<feature type="domain" description="Beta-ketoacyl-[acyl-carrier-protein] synthase III C-terminal" evidence="14">
    <location>
        <begin position="540"/>
        <end position="626"/>
    </location>
</feature>
<dbReference type="PANTHER" id="PTHR43091:SF1">
    <property type="entry name" value="BETA-KETOACYL-[ACYL-CARRIER-PROTEIN] SYNTHASE III, CHLOROPLASTIC"/>
    <property type="match status" value="1"/>
</dbReference>
<dbReference type="HAMAP" id="MF_01815">
    <property type="entry name" value="FabH"/>
    <property type="match status" value="1"/>
</dbReference>
<comment type="pathway">
    <text evidence="1">Lipid metabolism; fatty acid biosynthesis.</text>
</comment>
<dbReference type="Pfam" id="PF08541">
    <property type="entry name" value="ACP_syn_III_C"/>
    <property type="match status" value="1"/>
</dbReference>
<feature type="compositionally biased region" description="Acidic residues" evidence="13">
    <location>
        <begin position="241"/>
        <end position="285"/>
    </location>
</feature>
<dbReference type="Pfam" id="PF08545">
    <property type="entry name" value="ACP_syn_III"/>
    <property type="match status" value="1"/>
</dbReference>
<evidence type="ECO:0000313" key="16">
    <source>
        <dbReference type="EMBL" id="RMZ56672.1"/>
    </source>
</evidence>
<dbReference type="AlphaFoldDB" id="A0A3M7L536"/>
<dbReference type="GO" id="GO:0042393">
    <property type="term" value="F:histone binding"/>
    <property type="evidence" value="ECO:0007669"/>
    <property type="project" value="UniProtKB-ARBA"/>
</dbReference>
<evidence type="ECO:0000256" key="11">
    <source>
        <dbReference type="ARBA" id="ARBA00052419"/>
    </source>
</evidence>
<dbReference type="Proteomes" id="UP000279271">
    <property type="component" value="Unassembled WGS sequence"/>
</dbReference>
<keyword evidence="7" id="KW-0276">Fatty acid metabolism</keyword>
<evidence type="ECO:0000256" key="4">
    <source>
        <dbReference type="ARBA" id="ARBA00012333"/>
    </source>
</evidence>
<dbReference type="InterPro" id="IPR013747">
    <property type="entry name" value="ACP_syn_III_C"/>
</dbReference>
<feature type="compositionally biased region" description="Acidic residues" evidence="13">
    <location>
        <begin position="195"/>
        <end position="206"/>
    </location>
</feature>
<evidence type="ECO:0000256" key="2">
    <source>
        <dbReference type="ARBA" id="ARBA00008642"/>
    </source>
</evidence>
<dbReference type="CDD" id="cd00830">
    <property type="entry name" value="KAS_III"/>
    <property type="match status" value="1"/>
</dbReference>
<comment type="similarity">
    <text evidence="3">Belongs to the nucleosome assembly protein (NAP) family.</text>
</comment>
<evidence type="ECO:0000256" key="1">
    <source>
        <dbReference type="ARBA" id="ARBA00005194"/>
    </source>
</evidence>
<dbReference type="SUPFAM" id="SSF143113">
    <property type="entry name" value="NAP-like"/>
    <property type="match status" value="1"/>
</dbReference>
<dbReference type="EC" id="2.3.1.180" evidence="4"/>
<keyword evidence="5" id="KW-0444">Lipid biosynthesis</keyword>
<evidence type="ECO:0000256" key="13">
    <source>
        <dbReference type="SAM" id="MobiDB-lite"/>
    </source>
</evidence>
<evidence type="ECO:0000256" key="6">
    <source>
        <dbReference type="ARBA" id="ARBA00022679"/>
    </source>
</evidence>
<dbReference type="GO" id="GO:0006334">
    <property type="term" value="P:nucleosome assembly"/>
    <property type="evidence" value="ECO:0007669"/>
    <property type="project" value="InterPro"/>
</dbReference>
<keyword evidence="9" id="KW-0275">Fatty acid biosynthesis</keyword>
<reference evidence="17" key="1">
    <citation type="journal article" date="2018" name="Algal Res.">
        <title>Characterization of plant carbon substrate utilization by Auxenochlorella protothecoides.</title>
        <authorList>
            <person name="Vogler B.W."/>
            <person name="Starkenburg S.R."/>
            <person name="Sudasinghe N."/>
            <person name="Schambach J.Y."/>
            <person name="Rollin J.A."/>
            <person name="Pattathil S."/>
            <person name="Barry A.N."/>
        </authorList>
    </citation>
    <scope>NUCLEOTIDE SEQUENCE [LARGE SCALE GENOMIC DNA]</scope>
    <source>
        <strain evidence="17">UTEX 25</strain>
    </source>
</reference>
<dbReference type="GO" id="GO:0005634">
    <property type="term" value="C:nucleus"/>
    <property type="evidence" value="ECO:0007669"/>
    <property type="project" value="InterPro"/>
</dbReference>
<evidence type="ECO:0000256" key="12">
    <source>
        <dbReference type="ARBA" id="ARBA00057449"/>
    </source>
</evidence>
<comment type="caution">
    <text evidence="16">The sequence shown here is derived from an EMBL/GenBank/DDBJ whole genome shotgun (WGS) entry which is preliminary data.</text>
</comment>
<dbReference type="InterPro" id="IPR002164">
    <property type="entry name" value="NAP_family"/>
</dbReference>
<dbReference type="GO" id="GO:0033818">
    <property type="term" value="F:beta-ketoacyl-acyl-carrier-protein synthase III activity"/>
    <property type="evidence" value="ECO:0007669"/>
    <property type="project" value="UniProtKB-EC"/>
</dbReference>
<dbReference type="GO" id="GO:0000724">
    <property type="term" value="P:double-strand break repair via homologous recombination"/>
    <property type="evidence" value="ECO:0007669"/>
    <property type="project" value="UniProtKB-ARBA"/>
</dbReference>
<evidence type="ECO:0000256" key="5">
    <source>
        <dbReference type="ARBA" id="ARBA00022516"/>
    </source>
</evidence>
<name>A0A3M7L536_AUXPR</name>
<evidence type="ECO:0000256" key="10">
    <source>
        <dbReference type="ARBA" id="ARBA00023186"/>
    </source>
</evidence>
<feature type="region of interest" description="Disordered" evidence="13">
    <location>
        <begin position="241"/>
        <end position="311"/>
    </location>
</feature>
<dbReference type="Gene3D" id="3.30.1120.90">
    <property type="entry name" value="Nucleosome assembly protein"/>
    <property type="match status" value="1"/>
</dbReference>
<organism evidence="16 17">
    <name type="scientific">Auxenochlorella protothecoides</name>
    <name type="common">Green microalga</name>
    <name type="synonym">Chlorella protothecoides</name>
    <dbReference type="NCBI Taxonomy" id="3075"/>
    <lineage>
        <taxon>Eukaryota</taxon>
        <taxon>Viridiplantae</taxon>
        <taxon>Chlorophyta</taxon>
        <taxon>core chlorophytes</taxon>
        <taxon>Trebouxiophyceae</taxon>
        <taxon>Chlorellales</taxon>
        <taxon>Chlorellaceae</taxon>
        <taxon>Auxenochlorella</taxon>
    </lineage>
</organism>
<dbReference type="Pfam" id="PF00956">
    <property type="entry name" value="NAP"/>
    <property type="match status" value="2"/>
</dbReference>
<evidence type="ECO:0000256" key="7">
    <source>
        <dbReference type="ARBA" id="ARBA00022832"/>
    </source>
</evidence>
<dbReference type="Gene3D" id="1.20.5.1500">
    <property type="match status" value="1"/>
</dbReference>
<gene>
    <name evidence="16" type="ORF">APUTEX25_002761</name>
</gene>
<dbReference type="PANTHER" id="PTHR43091">
    <property type="entry name" value="3-OXOACYL-[ACYL-CARRIER-PROTEIN] SYNTHASE"/>
    <property type="match status" value="1"/>
</dbReference>
<dbReference type="InterPro" id="IPR004655">
    <property type="entry name" value="FabH"/>
</dbReference>
<dbReference type="InterPro" id="IPR016039">
    <property type="entry name" value="Thiolase-like"/>
</dbReference>
<dbReference type="GO" id="GO:0006633">
    <property type="term" value="P:fatty acid biosynthetic process"/>
    <property type="evidence" value="ECO:0007669"/>
    <property type="project" value="UniProtKB-KW"/>
</dbReference>
<proteinExistence type="inferred from homology"/>
<dbReference type="NCBIfam" id="NF006829">
    <property type="entry name" value="PRK09352.1"/>
    <property type="match status" value="1"/>
</dbReference>
<keyword evidence="10" id="KW-0143">Chaperone</keyword>
<evidence type="ECO:0000313" key="17">
    <source>
        <dbReference type="Proteomes" id="UP000279271"/>
    </source>
</evidence>
<evidence type="ECO:0000259" key="14">
    <source>
        <dbReference type="Pfam" id="PF08541"/>
    </source>
</evidence>
<feature type="non-terminal residue" evidence="16">
    <location>
        <position position="1"/>
    </location>
</feature>
<feature type="domain" description="Beta-ketoacyl-[acyl-carrier-protein] synthase III N-terminal" evidence="15">
    <location>
        <begin position="402"/>
        <end position="482"/>
    </location>
</feature>
<sequence length="627" mass="67871">KALGKMVGSSSGYIESLPEAVQRRIEYLGDIDEQRSDLEAEFDAKVKQLEEEYSEKYAPLDKELRDIVNGVTEAPGVVTEEGADNVPKGIPDFWMIALRNEPHLETLSFTLVFKFAENPFFKNETLSKTYFMGDDEDLVIRDIKATPIEWKSASKNVTVKVLKKKMRPGQKGTPPTKQTPTESFFNWFTPPPIPENEEEIEEEELEGLQAAMEDDYEVAEIIREKIIDHPYLWFTGEALQDDESSEEDYDSEDDGATPGGETDDESPSDDEDDSEDDDSEGEGEEETKRSKSTGKTGPKAGAVDSQAQPQECRQHNADLERLVDTNDEWIVSRTGIRRRHILAQGESLADHALLAAQRALAAAGVPAADVDLVLLATSSPDDGFGTACAVQARLGAGNAAAFDLTAACSGFVMGVVTAAQFLRTGAYRNVLVIGADALSRYIDWRDRGTCILFGDGAGAVLLQAGGEGERDNLLGHDLRSDGNGQRHLHSRFLGAGDKALNDDTASSHPAFANIAMNGSEVFKFAVRAVPKTVEAALGVAQLEVKDLDWLVLHQANQRILTAAADRLGVPADRVISNLAEYGNTSAASIPLALDEAVRAGTIKQGDVVAIAGFGAGLSWAAAILRWG</sequence>
<dbReference type="NCBIfam" id="TIGR00747">
    <property type="entry name" value="fabH"/>
    <property type="match status" value="1"/>
</dbReference>
<evidence type="ECO:0000259" key="15">
    <source>
        <dbReference type="Pfam" id="PF08545"/>
    </source>
</evidence>
<dbReference type="GO" id="GO:0004315">
    <property type="term" value="F:3-oxoacyl-[acyl-carrier-protein] synthase activity"/>
    <property type="evidence" value="ECO:0007669"/>
    <property type="project" value="InterPro"/>
</dbReference>